<dbReference type="GO" id="GO:0001786">
    <property type="term" value="F:phosphatidylserine binding"/>
    <property type="evidence" value="ECO:0007669"/>
    <property type="project" value="TreeGrafter"/>
</dbReference>
<dbReference type="InterPro" id="IPR035892">
    <property type="entry name" value="C2_domain_sf"/>
</dbReference>
<dbReference type="GO" id="GO:0005886">
    <property type="term" value="C:plasma membrane"/>
    <property type="evidence" value="ECO:0007669"/>
    <property type="project" value="TreeGrafter"/>
</dbReference>
<dbReference type="PANTHER" id="PTHR10024">
    <property type="entry name" value="SYNAPTOTAGMIN"/>
    <property type="match status" value="1"/>
</dbReference>
<dbReference type="InterPro" id="IPR000008">
    <property type="entry name" value="C2_dom"/>
</dbReference>
<reference evidence="3 4" key="1">
    <citation type="submission" date="2024-05" db="EMBL/GenBank/DDBJ databases">
        <authorList>
            <person name="Wallberg A."/>
        </authorList>
    </citation>
    <scope>NUCLEOTIDE SEQUENCE [LARGE SCALE GENOMIC DNA]</scope>
</reference>
<proteinExistence type="predicted"/>
<dbReference type="InterPro" id="IPR001565">
    <property type="entry name" value="Synaptotagmin"/>
</dbReference>
<accession>A0AAV2SFS8</accession>
<dbReference type="SMART" id="SM00239">
    <property type="entry name" value="C2"/>
    <property type="match status" value="2"/>
</dbReference>
<dbReference type="Gene3D" id="2.60.40.150">
    <property type="entry name" value="C2 domain"/>
    <property type="match status" value="2"/>
</dbReference>
<dbReference type="GO" id="GO:0005509">
    <property type="term" value="F:calcium ion binding"/>
    <property type="evidence" value="ECO:0007669"/>
    <property type="project" value="TreeGrafter"/>
</dbReference>
<dbReference type="Proteomes" id="UP001497623">
    <property type="component" value="Unassembled WGS sequence"/>
</dbReference>
<evidence type="ECO:0000256" key="1">
    <source>
        <dbReference type="ARBA" id="ARBA00022737"/>
    </source>
</evidence>
<protein>
    <recommendedName>
        <fullName evidence="2">C2 domain-containing protein</fullName>
    </recommendedName>
</protein>
<feature type="non-terminal residue" evidence="3">
    <location>
        <position position="462"/>
    </location>
</feature>
<dbReference type="GO" id="GO:0000149">
    <property type="term" value="F:SNARE binding"/>
    <property type="evidence" value="ECO:0007669"/>
    <property type="project" value="TreeGrafter"/>
</dbReference>
<evidence type="ECO:0000259" key="2">
    <source>
        <dbReference type="PROSITE" id="PS50004"/>
    </source>
</evidence>
<dbReference type="PRINTS" id="PR00399">
    <property type="entry name" value="SYNAPTOTAGMN"/>
</dbReference>
<dbReference type="GO" id="GO:0005544">
    <property type="term" value="F:calcium-dependent phospholipid binding"/>
    <property type="evidence" value="ECO:0007669"/>
    <property type="project" value="TreeGrafter"/>
</dbReference>
<dbReference type="GO" id="GO:0017156">
    <property type="term" value="P:calcium-ion regulated exocytosis"/>
    <property type="evidence" value="ECO:0007669"/>
    <property type="project" value="TreeGrafter"/>
</dbReference>
<dbReference type="EMBL" id="CAXKWB010061281">
    <property type="protein sequence ID" value="CAL4184157.1"/>
    <property type="molecule type" value="Genomic_DNA"/>
</dbReference>
<evidence type="ECO:0000313" key="4">
    <source>
        <dbReference type="Proteomes" id="UP001497623"/>
    </source>
</evidence>
<dbReference type="AlphaFoldDB" id="A0AAV2SFS8"/>
<feature type="domain" description="C2" evidence="2">
    <location>
        <begin position="176"/>
        <end position="300"/>
    </location>
</feature>
<dbReference type="SUPFAM" id="SSF49562">
    <property type="entry name" value="C2 domain (Calcium/lipid-binding domain, CaLB)"/>
    <property type="match status" value="2"/>
</dbReference>
<gene>
    <name evidence="3" type="ORF">MNOR_LOCUS35773</name>
</gene>
<feature type="domain" description="C2" evidence="2">
    <location>
        <begin position="311"/>
        <end position="446"/>
    </location>
</feature>
<keyword evidence="4" id="KW-1185">Reference proteome</keyword>
<evidence type="ECO:0000313" key="3">
    <source>
        <dbReference type="EMBL" id="CAL4184157.1"/>
    </source>
</evidence>
<name>A0AAV2SFS8_MEGNR</name>
<dbReference type="GO" id="GO:0070382">
    <property type="term" value="C:exocytic vesicle"/>
    <property type="evidence" value="ECO:0007669"/>
    <property type="project" value="TreeGrafter"/>
</dbReference>
<sequence>MSDIEKTHSSRVVQKLTWRPWVTFEVNLICCPESFGCGFACMLTKAAAHDSGHCGKRKINSLCGLRNSTPLSQSPLPNIHTNIYSHNKPLKMVRCKIVLLMNIFASDPLTAGHLSVACSRSSFQNDVKSGTYSRTMDVDQKESNHRCRTGRRDYKIRPHLYTSLSSSLDEGPEDDDLGRIHFSLYYEASTSLFHVKVIEAHDLPRPSCKDKNDLSHSNPYVKVSLLPDAKNSFQTSVKKKTQDPYFDESFAFEVPYREVVRRTLELKVKDFDKYSRHCVVGHILLPLQEVNLARPCRMWQPLSTCTPESNELGELLVSLNYLPVARRLNVDIIKAKQVLQTRMARGADPYIRVSLVVAGRHLKSKKTKVCKNTLNPTFNEAFSFSLGPQELKESSMVFTAWDWNGGVMRDEFIGRVVIGKQPSGPHEITHWSNMMSSNRRAVAQWHSLHTKLQCNQIWISEI</sequence>
<dbReference type="Pfam" id="PF00168">
    <property type="entry name" value="C2"/>
    <property type="match status" value="2"/>
</dbReference>
<dbReference type="FunFam" id="2.60.40.150:FF:000053">
    <property type="entry name" value="synaptotagmin-17 isoform X1"/>
    <property type="match status" value="1"/>
</dbReference>
<comment type="caution">
    <text evidence="3">The sequence shown here is derived from an EMBL/GenBank/DDBJ whole genome shotgun (WGS) entry which is preliminary data.</text>
</comment>
<organism evidence="3 4">
    <name type="scientific">Meganyctiphanes norvegica</name>
    <name type="common">Northern krill</name>
    <name type="synonym">Thysanopoda norvegica</name>
    <dbReference type="NCBI Taxonomy" id="48144"/>
    <lineage>
        <taxon>Eukaryota</taxon>
        <taxon>Metazoa</taxon>
        <taxon>Ecdysozoa</taxon>
        <taxon>Arthropoda</taxon>
        <taxon>Crustacea</taxon>
        <taxon>Multicrustacea</taxon>
        <taxon>Malacostraca</taxon>
        <taxon>Eumalacostraca</taxon>
        <taxon>Eucarida</taxon>
        <taxon>Euphausiacea</taxon>
        <taxon>Euphausiidae</taxon>
        <taxon>Meganyctiphanes</taxon>
    </lineage>
</organism>
<keyword evidence="1" id="KW-0677">Repeat</keyword>
<dbReference type="GO" id="GO:0030276">
    <property type="term" value="F:clathrin binding"/>
    <property type="evidence" value="ECO:0007669"/>
    <property type="project" value="TreeGrafter"/>
</dbReference>
<dbReference type="PANTHER" id="PTHR10024:SF348">
    <property type="entry name" value="SYNAPTOTAGMIN-17"/>
    <property type="match status" value="1"/>
</dbReference>
<dbReference type="PROSITE" id="PS50004">
    <property type="entry name" value="C2"/>
    <property type="match status" value="2"/>
</dbReference>